<name>A0ABU7U198_9PROT</name>
<dbReference type="EMBL" id="JAWJZY010000002">
    <property type="protein sequence ID" value="MEE8658240.1"/>
    <property type="molecule type" value="Genomic_DNA"/>
</dbReference>
<proteinExistence type="predicted"/>
<gene>
    <name evidence="2" type="ORF">DOFOFD_04360</name>
</gene>
<dbReference type="PROSITE" id="PS51257">
    <property type="entry name" value="PROKAR_LIPOPROTEIN"/>
    <property type="match status" value="1"/>
</dbReference>
<reference evidence="2 3" key="1">
    <citation type="submission" date="2023-10" db="EMBL/GenBank/DDBJ databases">
        <title>Sorlinia euscelidii gen. nov., sp. nov., an acetic acid bacteria isolated from the gut of Euscelidius variegatus emitter.</title>
        <authorList>
            <person name="Michoud G."/>
            <person name="Marasco R."/>
            <person name="Seferji K."/>
            <person name="Gonella E."/>
            <person name="Garuglieri E."/>
            <person name="Alma A."/>
            <person name="Mapelli F."/>
            <person name="Borin S."/>
            <person name="Daffonchio D."/>
            <person name="Crotti E."/>
        </authorList>
    </citation>
    <scope>NUCLEOTIDE SEQUENCE [LARGE SCALE GENOMIC DNA]</scope>
    <source>
        <strain evidence="2 3">EV16P</strain>
    </source>
</reference>
<protein>
    <recommendedName>
        <fullName evidence="4">Lipoprotein</fullName>
    </recommendedName>
</protein>
<evidence type="ECO:0000313" key="3">
    <source>
        <dbReference type="Proteomes" id="UP001312908"/>
    </source>
</evidence>
<sequence length="106" mass="11478">MRRVWMTLGSYGMVVLGGCAATRPEAFKPDITVRGPPGHPPGQNPHHRRQFWDALDPFIPPDGSAGPPAGLPGLAPAETKRKPLSEFVIPDASLMFGRPENTEQKP</sequence>
<accession>A0ABU7U198</accession>
<evidence type="ECO:0000256" key="1">
    <source>
        <dbReference type="SAM" id="MobiDB-lite"/>
    </source>
</evidence>
<evidence type="ECO:0000313" key="2">
    <source>
        <dbReference type="EMBL" id="MEE8658240.1"/>
    </source>
</evidence>
<evidence type="ECO:0008006" key="4">
    <source>
        <dbReference type="Google" id="ProtNLM"/>
    </source>
</evidence>
<organism evidence="2 3">
    <name type="scientific">Sorlinia euscelidii</name>
    <dbReference type="NCBI Taxonomy" id="3081148"/>
    <lineage>
        <taxon>Bacteria</taxon>
        <taxon>Pseudomonadati</taxon>
        <taxon>Pseudomonadota</taxon>
        <taxon>Alphaproteobacteria</taxon>
        <taxon>Acetobacterales</taxon>
        <taxon>Acetobacteraceae</taxon>
        <taxon>Sorlinia</taxon>
    </lineage>
</organism>
<feature type="region of interest" description="Disordered" evidence="1">
    <location>
        <begin position="29"/>
        <end position="78"/>
    </location>
</feature>
<feature type="compositionally biased region" description="Low complexity" evidence="1">
    <location>
        <begin position="61"/>
        <end position="77"/>
    </location>
</feature>
<comment type="caution">
    <text evidence="2">The sequence shown here is derived from an EMBL/GenBank/DDBJ whole genome shotgun (WGS) entry which is preliminary data.</text>
</comment>
<dbReference type="Proteomes" id="UP001312908">
    <property type="component" value="Unassembled WGS sequence"/>
</dbReference>
<keyword evidence="3" id="KW-1185">Reference proteome</keyword>